<evidence type="ECO:0000259" key="3">
    <source>
        <dbReference type="Pfam" id="PF13012"/>
    </source>
</evidence>
<evidence type="ECO:0000313" key="4">
    <source>
        <dbReference type="EMBL" id="EED94423.1"/>
    </source>
</evidence>
<dbReference type="eggNOG" id="KOG3050">
    <property type="taxonomic scope" value="Eukaryota"/>
</dbReference>
<evidence type="ECO:0000256" key="1">
    <source>
        <dbReference type="ARBA" id="ARBA00010893"/>
    </source>
</evidence>
<proteinExistence type="inferred from homology"/>
<dbReference type="Gene3D" id="3.40.140.10">
    <property type="entry name" value="Cytidine Deaminase, domain 2"/>
    <property type="match status" value="1"/>
</dbReference>
<dbReference type="GO" id="GO:0008180">
    <property type="term" value="C:COP9 signalosome"/>
    <property type="evidence" value="ECO:0000318"/>
    <property type="project" value="GO_Central"/>
</dbReference>
<dbReference type="PANTHER" id="PTHR10540">
    <property type="entry name" value="EUKARYOTIC TRANSLATION INITIATION FACTOR 3 SUBUNIT F-RELATED"/>
    <property type="match status" value="1"/>
</dbReference>
<reference evidence="4 5" key="2">
    <citation type="journal article" date="2008" name="Nature">
        <title>The Phaeodactylum genome reveals the evolutionary history of diatom genomes.</title>
        <authorList>
            <person name="Bowler C."/>
            <person name="Allen A.E."/>
            <person name="Badger J.H."/>
            <person name="Grimwood J."/>
            <person name="Jabbari K."/>
            <person name="Kuo A."/>
            <person name="Maheswari U."/>
            <person name="Martens C."/>
            <person name="Maumus F."/>
            <person name="Otillar R.P."/>
            <person name="Rayko E."/>
            <person name="Salamov A."/>
            <person name="Vandepoele K."/>
            <person name="Beszteri B."/>
            <person name="Gruber A."/>
            <person name="Heijde M."/>
            <person name="Katinka M."/>
            <person name="Mock T."/>
            <person name="Valentin K."/>
            <person name="Verret F."/>
            <person name="Berges J.A."/>
            <person name="Brownlee C."/>
            <person name="Cadoret J.P."/>
            <person name="Chiovitti A."/>
            <person name="Choi C.J."/>
            <person name="Coesel S."/>
            <person name="De Martino A."/>
            <person name="Detter J.C."/>
            <person name="Durkin C."/>
            <person name="Falciatore A."/>
            <person name="Fournet J."/>
            <person name="Haruta M."/>
            <person name="Huysman M.J."/>
            <person name="Jenkins B.D."/>
            <person name="Jiroutova K."/>
            <person name="Jorgensen R.E."/>
            <person name="Joubert Y."/>
            <person name="Kaplan A."/>
            <person name="Kroger N."/>
            <person name="Kroth P.G."/>
            <person name="La Roche J."/>
            <person name="Lindquist E."/>
            <person name="Lommer M."/>
            <person name="Martin-Jezequel V."/>
            <person name="Lopez P.J."/>
            <person name="Lucas S."/>
            <person name="Mangogna M."/>
            <person name="McGinnis K."/>
            <person name="Medlin L.K."/>
            <person name="Montsant A."/>
            <person name="Oudot-Le Secq M.P."/>
            <person name="Napoli C."/>
            <person name="Obornik M."/>
            <person name="Parker M.S."/>
            <person name="Petit J.L."/>
            <person name="Porcel B.M."/>
            <person name="Poulsen N."/>
            <person name="Robison M."/>
            <person name="Rychlewski L."/>
            <person name="Rynearson T.A."/>
            <person name="Schmutz J."/>
            <person name="Shapiro H."/>
            <person name="Siaut M."/>
            <person name="Stanley M."/>
            <person name="Sussman M.R."/>
            <person name="Taylor A.R."/>
            <person name="Vardi A."/>
            <person name="von Dassow P."/>
            <person name="Vyverman W."/>
            <person name="Willis A."/>
            <person name="Wyrwicz L.S."/>
            <person name="Rokhsar D.S."/>
            <person name="Weissenbach J."/>
            <person name="Armbrust E.V."/>
            <person name="Green B.R."/>
            <person name="Van de Peer Y."/>
            <person name="Grigoriev I.V."/>
        </authorList>
    </citation>
    <scope>NUCLEOTIDE SEQUENCE [LARGE SCALE GENOMIC DNA]</scope>
    <source>
        <strain evidence="4 5">CCMP1335</strain>
    </source>
</reference>
<dbReference type="InParanoid" id="B8BYR8"/>
<feature type="domain" description="EIF3F/CSN6-like C-terminal" evidence="3">
    <location>
        <begin position="156"/>
        <end position="279"/>
    </location>
</feature>
<reference evidence="4 5" key="1">
    <citation type="journal article" date="2004" name="Science">
        <title>The genome of the diatom Thalassiosira pseudonana: ecology, evolution, and metabolism.</title>
        <authorList>
            <person name="Armbrust E.V."/>
            <person name="Berges J.A."/>
            <person name="Bowler C."/>
            <person name="Green B.R."/>
            <person name="Martinez D."/>
            <person name="Putnam N.H."/>
            <person name="Zhou S."/>
            <person name="Allen A.E."/>
            <person name="Apt K.E."/>
            <person name="Bechner M."/>
            <person name="Brzezinski M.A."/>
            <person name="Chaal B.K."/>
            <person name="Chiovitti A."/>
            <person name="Davis A.K."/>
            <person name="Demarest M.S."/>
            <person name="Detter J.C."/>
            <person name="Glavina T."/>
            <person name="Goodstein D."/>
            <person name="Hadi M.Z."/>
            <person name="Hellsten U."/>
            <person name="Hildebrand M."/>
            <person name="Jenkins B.D."/>
            <person name="Jurka J."/>
            <person name="Kapitonov V.V."/>
            <person name="Kroger N."/>
            <person name="Lau W.W."/>
            <person name="Lane T.W."/>
            <person name="Larimer F.W."/>
            <person name="Lippmeier J.C."/>
            <person name="Lucas S."/>
            <person name="Medina M."/>
            <person name="Montsant A."/>
            <person name="Obornik M."/>
            <person name="Parker M.S."/>
            <person name="Palenik B."/>
            <person name="Pazour G.J."/>
            <person name="Richardson P.M."/>
            <person name="Rynearson T.A."/>
            <person name="Saito M.A."/>
            <person name="Schwartz D.C."/>
            <person name="Thamatrakoln K."/>
            <person name="Valentin K."/>
            <person name="Vardi A."/>
            <person name="Wilkerson F.P."/>
            <person name="Rokhsar D.S."/>
        </authorList>
    </citation>
    <scope>NUCLEOTIDE SEQUENCE [LARGE SCALE GENOMIC DNA]</scope>
    <source>
        <strain evidence="4 5">CCMP1335</strain>
    </source>
</reference>
<evidence type="ECO:0008006" key="6">
    <source>
        <dbReference type="Google" id="ProtNLM"/>
    </source>
</evidence>
<evidence type="ECO:0000313" key="5">
    <source>
        <dbReference type="Proteomes" id="UP000001449"/>
    </source>
</evidence>
<dbReference type="InterPro" id="IPR000555">
    <property type="entry name" value="JAMM/MPN+_dom"/>
</dbReference>
<gene>
    <name evidence="4" type="ORF">THAPSDRAFT_32782</name>
</gene>
<evidence type="ECO:0000259" key="2">
    <source>
        <dbReference type="Pfam" id="PF01398"/>
    </source>
</evidence>
<dbReference type="STRING" id="35128.B8BYR8"/>
<dbReference type="AlphaFoldDB" id="B8BYR8"/>
<dbReference type="EMBL" id="CM000640">
    <property type="protein sequence ID" value="EED94423.1"/>
    <property type="molecule type" value="Genomic_DNA"/>
</dbReference>
<dbReference type="GO" id="GO:0008237">
    <property type="term" value="F:metallopeptidase activity"/>
    <property type="evidence" value="ECO:0007669"/>
    <property type="project" value="InterPro"/>
</dbReference>
<dbReference type="PaxDb" id="35128-Thaps32782"/>
<organism evidence="4 5">
    <name type="scientific">Thalassiosira pseudonana</name>
    <name type="common">Marine diatom</name>
    <name type="synonym">Cyclotella nana</name>
    <dbReference type="NCBI Taxonomy" id="35128"/>
    <lineage>
        <taxon>Eukaryota</taxon>
        <taxon>Sar</taxon>
        <taxon>Stramenopiles</taxon>
        <taxon>Ochrophyta</taxon>
        <taxon>Bacillariophyta</taxon>
        <taxon>Coscinodiscophyceae</taxon>
        <taxon>Thalassiosirophycidae</taxon>
        <taxon>Thalassiosirales</taxon>
        <taxon>Thalassiosiraceae</taxon>
        <taxon>Thalassiosira</taxon>
    </lineage>
</organism>
<dbReference type="RefSeq" id="XP_002288987.1">
    <property type="nucleotide sequence ID" value="XM_002288951.1"/>
</dbReference>
<keyword evidence="5" id="KW-1185">Reference proteome</keyword>
<sequence>IKIHPLAIIGISDHHTRVIMGGSALPSTSPVMGLLFGYIDGGVVSIVDAEDMEWPGSSVGDHRAAISKKIELHRKVFPRHEVVGWYRVQKETDSMSNNNSNIALDDSFSDVVPRASSDLLGDAQLPLTVYETLVTEGGGIASAVFVNVDFELETYEPERIAVEKVFKTAPGRRPSELDVQLDSLRTSIGSMNARMGVLLEFLRKVEKGELPPDNTLLRSVDGLVQQLPLVMAALEEGTNPYSADGGEGRKPLSELENEYNDTMLLSYLAAVAKTAKTVHLYAKKHRVAFEGNNSTRDVGGRRAVY</sequence>
<feature type="domain" description="JAB1/MPN/MOV34 metalloenzyme" evidence="2">
    <location>
        <begin position="1"/>
        <end position="92"/>
    </location>
</feature>
<protein>
    <recommendedName>
        <fullName evidence="6">COP9 signalosome complex subunit 6</fullName>
    </recommendedName>
</protein>
<accession>B8BYR8</accession>
<dbReference type="PANTHER" id="PTHR10540:SF8">
    <property type="entry name" value="COP9 SIGNALOSOME COMPLEX SUBUNIT 6"/>
    <property type="match status" value="1"/>
</dbReference>
<dbReference type="Proteomes" id="UP000001449">
    <property type="component" value="Chromosome 3"/>
</dbReference>
<dbReference type="Pfam" id="PF13012">
    <property type="entry name" value="MitMem_reg"/>
    <property type="match status" value="1"/>
</dbReference>
<name>B8BYR8_THAPS</name>
<comment type="similarity">
    <text evidence="1">Belongs to the peptidase M67A family. CSN6 subfamily.</text>
</comment>
<feature type="non-terminal residue" evidence="4">
    <location>
        <position position="305"/>
    </location>
</feature>
<dbReference type="KEGG" id="tps:THAPSDRAFT_32782"/>
<dbReference type="HOGENOM" id="CLU_892722_0_0_1"/>
<dbReference type="GeneID" id="7449559"/>
<dbReference type="InterPro" id="IPR024969">
    <property type="entry name" value="EIF3F/CSN6-like_C"/>
</dbReference>
<dbReference type="OMA" id="SEHWMRE"/>
<dbReference type="Pfam" id="PF01398">
    <property type="entry name" value="JAB"/>
    <property type="match status" value="1"/>
</dbReference>